<proteinExistence type="predicted"/>
<accession>A0A1Y6M7U5</accession>
<evidence type="ECO:0000313" key="1">
    <source>
        <dbReference type="EMBL" id="SMY31820.1"/>
    </source>
</evidence>
<name>A0A1Y6M7U5_9GAMM</name>
<gene>
    <name evidence="1" type="ORF">PMAL9190_00215</name>
</gene>
<sequence length="83" mass="9454">MIESTGKFKVVEIIYNKDNFAIAKGYWDRGEKLSLACRWHDDGIGYPQTFGKAQWMLLPTQNIKVDIKDALSSDNAQVNLIFS</sequence>
<dbReference type="EMBL" id="FYAK01000001">
    <property type="protein sequence ID" value="SMY31820.1"/>
    <property type="molecule type" value="Genomic_DNA"/>
</dbReference>
<dbReference type="RefSeq" id="WP_065176888.1">
    <property type="nucleotide sequence ID" value="NZ_FYAK01000001.1"/>
</dbReference>
<dbReference type="Proteomes" id="UP000195963">
    <property type="component" value="Unassembled WGS sequence"/>
</dbReference>
<protein>
    <submittedName>
        <fullName evidence="1">Uncharacterized protein</fullName>
    </submittedName>
</protein>
<keyword evidence="2" id="KW-1185">Reference proteome</keyword>
<dbReference type="AlphaFoldDB" id="A0A1Y6M7U5"/>
<evidence type="ECO:0000313" key="2">
    <source>
        <dbReference type="Proteomes" id="UP000195963"/>
    </source>
</evidence>
<organism evidence="1 2">
    <name type="scientific">Photobacterium malacitanum</name>
    <dbReference type="NCBI Taxonomy" id="2204294"/>
    <lineage>
        <taxon>Bacteria</taxon>
        <taxon>Pseudomonadati</taxon>
        <taxon>Pseudomonadota</taxon>
        <taxon>Gammaproteobacteria</taxon>
        <taxon>Vibrionales</taxon>
        <taxon>Vibrionaceae</taxon>
        <taxon>Photobacterium</taxon>
    </lineage>
</organism>
<reference evidence="2" key="1">
    <citation type="submission" date="2017-06" db="EMBL/GenBank/DDBJ databases">
        <authorList>
            <person name="Rodrigo-Torres L."/>
            <person name="Arahal R.D."/>
            <person name="Lucena T."/>
        </authorList>
    </citation>
    <scope>NUCLEOTIDE SEQUENCE [LARGE SCALE GENOMIC DNA]</scope>
    <source>
        <strain evidence="2">CECT 9190</strain>
    </source>
</reference>